<feature type="region of interest" description="Disordered" evidence="6">
    <location>
        <begin position="37"/>
        <end position="70"/>
    </location>
</feature>
<feature type="transmembrane region" description="Helical" evidence="7">
    <location>
        <begin position="6"/>
        <end position="21"/>
    </location>
</feature>
<reference evidence="10" key="1">
    <citation type="journal article" date="2019" name="Int. J. Syst. Evol. Microbiol.">
        <title>The Global Catalogue of Microorganisms (GCM) 10K type strain sequencing project: providing services to taxonomists for standard genome sequencing and annotation.</title>
        <authorList>
            <consortium name="The Broad Institute Genomics Platform"/>
            <consortium name="The Broad Institute Genome Sequencing Center for Infectious Disease"/>
            <person name="Wu L."/>
            <person name="Ma J."/>
        </authorList>
    </citation>
    <scope>NUCLEOTIDE SEQUENCE [LARGE SCALE GENOMIC DNA]</scope>
    <source>
        <strain evidence="10">JCM 14546</strain>
    </source>
</reference>
<sequence>MSTTLVGILVGVLVGAAWWWLRPDSGERLDGLLGRGAAGVREPGRESTGRAPGGARGDGGAYGNGSGGRGAGGGGAVDREALAFDLELAAICLRTGLPTERALALAAGTNGDRSGLGRLGNSVALGRQAPKDDALAEVARLIVFSRRTGVALAPLLQGLAVDMRRSEQRRRQVAAARLGVRLVVPLGVCILPAFVLMGILPVVITLVDDMSSLFGGGAG</sequence>
<dbReference type="EMBL" id="BAAANO010000004">
    <property type="protein sequence ID" value="GAA1998998.1"/>
    <property type="molecule type" value="Genomic_DNA"/>
</dbReference>
<evidence type="ECO:0000259" key="8">
    <source>
        <dbReference type="Pfam" id="PF00482"/>
    </source>
</evidence>
<keyword evidence="4 7" id="KW-1133">Transmembrane helix</keyword>
<evidence type="ECO:0000256" key="7">
    <source>
        <dbReference type="SAM" id="Phobius"/>
    </source>
</evidence>
<dbReference type="PANTHER" id="PTHR35007">
    <property type="entry name" value="INTEGRAL MEMBRANE PROTEIN-RELATED"/>
    <property type="match status" value="1"/>
</dbReference>
<keyword evidence="10" id="KW-1185">Reference proteome</keyword>
<evidence type="ECO:0000256" key="1">
    <source>
        <dbReference type="ARBA" id="ARBA00004651"/>
    </source>
</evidence>
<dbReference type="InterPro" id="IPR018076">
    <property type="entry name" value="T2SS_GspF_dom"/>
</dbReference>
<comment type="subcellular location">
    <subcellularLocation>
        <location evidence="1">Cell membrane</location>
        <topology evidence="1">Multi-pass membrane protein</topology>
    </subcellularLocation>
</comment>
<feature type="domain" description="Type II secretion system protein GspF" evidence="8">
    <location>
        <begin position="87"/>
        <end position="199"/>
    </location>
</feature>
<evidence type="ECO:0000313" key="10">
    <source>
        <dbReference type="Proteomes" id="UP001500755"/>
    </source>
</evidence>
<keyword evidence="5 7" id="KW-0472">Membrane</keyword>
<dbReference type="PANTHER" id="PTHR35007:SF3">
    <property type="entry name" value="POSSIBLE CONSERVED ALANINE RICH MEMBRANE PROTEIN"/>
    <property type="match status" value="1"/>
</dbReference>
<accession>A0ABP5EHV0</accession>
<organism evidence="9 10">
    <name type="scientific">Brevibacterium samyangense</name>
    <dbReference type="NCBI Taxonomy" id="366888"/>
    <lineage>
        <taxon>Bacteria</taxon>
        <taxon>Bacillati</taxon>
        <taxon>Actinomycetota</taxon>
        <taxon>Actinomycetes</taxon>
        <taxon>Micrococcales</taxon>
        <taxon>Brevibacteriaceae</taxon>
        <taxon>Brevibacterium</taxon>
    </lineage>
</organism>
<evidence type="ECO:0000313" key="9">
    <source>
        <dbReference type="EMBL" id="GAA1998998.1"/>
    </source>
</evidence>
<feature type="transmembrane region" description="Helical" evidence="7">
    <location>
        <begin position="178"/>
        <end position="204"/>
    </location>
</feature>
<evidence type="ECO:0000256" key="6">
    <source>
        <dbReference type="SAM" id="MobiDB-lite"/>
    </source>
</evidence>
<evidence type="ECO:0000256" key="5">
    <source>
        <dbReference type="ARBA" id="ARBA00023136"/>
    </source>
</evidence>
<keyword evidence="3 7" id="KW-0812">Transmembrane</keyword>
<name>A0ABP5EHV0_9MICO</name>
<feature type="compositionally biased region" description="Gly residues" evidence="6">
    <location>
        <begin position="51"/>
        <end position="70"/>
    </location>
</feature>
<gene>
    <name evidence="9" type="ORF">GCM10009755_02990</name>
</gene>
<evidence type="ECO:0000256" key="3">
    <source>
        <dbReference type="ARBA" id="ARBA00022692"/>
    </source>
</evidence>
<comment type="caution">
    <text evidence="9">The sequence shown here is derived from an EMBL/GenBank/DDBJ whole genome shotgun (WGS) entry which is preliminary data.</text>
</comment>
<protein>
    <recommendedName>
        <fullName evidence="8">Type II secretion system protein GspF domain-containing protein</fullName>
    </recommendedName>
</protein>
<dbReference type="RefSeq" id="WP_344306326.1">
    <property type="nucleotide sequence ID" value="NZ_BAAANO010000004.1"/>
</dbReference>
<dbReference type="Pfam" id="PF00482">
    <property type="entry name" value="T2SSF"/>
    <property type="match status" value="1"/>
</dbReference>
<keyword evidence="2" id="KW-1003">Cell membrane</keyword>
<evidence type="ECO:0000256" key="4">
    <source>
        <dbReference type="ARBA" id="ARBA00022989"/>
    </source>
</evidence>
<evidence type="ECO:0000256" key="2">
    <source>
        <dbReference type="ARBA" id="ARBA00022475"/>
    </source>
</evidence>
<proteinExistence type="predicted"/>
<dbReference type="Proteomes" id="UP001500755">
    <property type="component" value="Unassembled WGS sequence"/>
</dbReference>